<evidence type="ECO:0000313" key="3">
    <source>
        <dbReference type="Proteomes" id="UP000001514"/>
    </source>
</evidence>
<reference evidence="2 3" key="1">
    <citation type="journal article" date="2011" name="Science">
        <title>The Selaginella genome identifies genetic changes associated with the evolution of vascular plants.</title>
        <authorList>
            <person name="Banks J.A."/>
            <person name="Nishiyama T."/>
            <person name="Hasebe M."/>
            <person name="Bowman J.L."/>
            <person name="Gribskov M."/>
            <person name="dePamphilis C."/>
            <person name="Albert V.A."/>
            <person name="Aono N."/>
            <person name="Aoyama T."/>
            <person name="Ambrose B.A."/>
            <person name="Ashton N.W."/>
            <person name="Axtell M.J."/>
            <person name="Barker E."/>
            <person name="Barker M.S."/>
            <person name="Bennetzen J.L."/>
            <person name="Bonawitz N.D."/>
            <person name="Chapple C."/>
            <person name="Cheng C."/>
            <person name="Correa L.G."/>
            <person name="Dacre M."/>
            <person name="DeBarry J."/>
            <person name="Dreyer I."/>
            <person name="Elias M."/>
            <person name="Engstrom E.M."/>
            <person name="Estelle M."/>
            <person name="Feng L."/>
            <person name="Finet C."/>
            <person name="Floyd S.K."/>
            <person name="Frommer W.B."/>
            <person name="Fujita T."/>
            <person name="Gramzow L."/>
            <person name="Gutensohn M."/>
            <person name="Harholt J."/>
            <person name="Hattori M."/>
            <person name="Heyl A."/>
            <person name="Hirai T."/>
            <person name="Hiwatashi Y."/>
            <person name="Ishikawa M."/>
            <person name="Iwata M."/>
            <person name="Karol K.G."/>
            <person name="Koehler B."/>
            <person name="Kolukisaoglu U."/>
            <person name="Kubo M."/>
            <person name="Kurata T."/>
            <person name="Lalonde S."/>
            <person name="Li K."/>
            <person name="Li Y."/>
            <person name="Litt A."/>
            <person name="Lyons E."/>
            <person name="Manning G."/>
            <person name="Maruyama T."/>
            <person name="Michael T.P."/>
            <person name="Mikami K."/>
            <person name="Miyazaki S."/>
            <person name="Morinaga S."/>
            <person name="Murata T."/>
            <person name="Mueller-Roeber B."/>
            <person name="Nelson D.R."/>
            <person name="Obara M."/>
            <person name="Oguri Y."/>
            <person name="Olmstead R.G."/>
            <person name="Onodera N."/>
            <person name="Petersen B.L."/>
            <person name="Pils B."/>
            <person name="Prigge M."/>
            <person name="Rensing S.A."/>
            <person name="Riano-Pachon D.M."/>
            <person name="Roberts A.W."/>
            <person name="Sato Y."/>
            <person name="Scheller H.V."/>
            <person name="Schulz B."/>
            <person name="Schulz C."/>
            <person name="Shakirov E.V."/>
            <person name="Shibagaki N."/>
            <person name="Shinohara N."/>
            <person name="Shippen D.E."/>
            <person name="Soerensen I."/>
            <person name="Sotooka R."/>
            <person name="Sugimoto N."/>
            <person name="Sugita M."/>
            <person name="Sumikawa N."/>
            <person name="Tanurdzic M."/>
            <person name="Theissen G."/>
            <person name="Ulvskov P."/>
            <person name="Wakazuki S."/>
            <person name="Weng J.K."/>
            <person name="Willats W.W."/>
            <person name="Wipf D."/>
            <person name="Wolf P.G."/>
            <person name="Yang L."/>
            <person name="Zimmer A.D."/>
            <person name="Zhu Q."/>
            <person name="Mitros T."/>
            <person name="Hellsten U."/>
            <person name="Loque D."/>
            <person name="Otillar R."/>
            <person name="Salamov A."/>
            <person name="Schmutz J."/>
            <person name="Shapiro H."/>
            <person name="Lindquist E."/>
            <person name="Lucas S."/>
            <person name="Rokhsar D."/>
            <person name="Grigoriev I.V."/>
        </authorList>
    </citation>
    <scope>NUCLEOTIDE SEQUENCE [LARGE SCALE GENOMIC DNA]</scope>
</reference>
<dbReference type="PANTHER" id="PTHR24221">
    <property type="entry name" value="ATP-BINDING CASSETTE SUB-FAMILY B"/>
    <property type="match status" value="1"/>
</dbReference>
<dbReference type="InParanoid" id="D8RT23"/>
<evidence type="ECO:0000313" key="2">
    <source>
        <dbReference type="EMBL" id="EFJ24604.1"/>
    </source>
</evidence>
<proteinExistence type="predicted"/>
<dbReference type="KEGG" id="smo:SELMODRAFT_101049"/>
<dbReference type="EMBL" id="GL377589">
    <property type="protein sequence ID" value="EFJ24604.1"/>
    <property type="molecule type" value="Genomic_DNA"/>
</dbReference>
<gene>
    <name evidence="2" type="ORF">SELMODRAFT_101049</name>
</gene>
<accession>D8RT23</accession>
<protein>
    <submittedName>
        <fullName evidence="2">Uncharacterized protein</fullName>
    </submittedName>
</protein>
<dbReference type="Gene3D" id="3.40.50.300">
    <property type="entry name" value="P-loop containing nucleotide triphosphate hydrolases"/>
    <property type="match status" value="1"/>
</dbReference>
<organism evidence="3">
    <name type="scientific">Selaginella moellendorffii</name>
    <name type="common">Spikemoss</name>
    <dbReference type="NCBI Taxonomy" id="88036"/>
    <lineage>
        <taxon>Eukaryota</taxon>
        <taxon>Viridiplantae</taxon>
        <taxon>Streptophyta</taxon>
        <taxon>Embryophyta</taxon>
        <taxon>Tracheophyta</taxon>
        <taxon>Lycopodiopsida</taxon>
        <taxon>Selaginellales</taxon>
        <taxon>Selaginellaceae</taxon>
        <taxon>Selaginella</taxon>
    </lineage>
</organism>
<evidence type="ECO:0000256" key="1">
    <source>
        <dbReference type="ARBA" id="ARBA00022448"/>
    </source>
</evidence>
<feature type="non-terminal residue" evidence="2">
    <location>
        <position position="1"/>
    </location>
</feature>
<dbReference type="InterPro" id="IPR039421">
    <property type="entry name" value="Type_1_exporter"/>
</dbReference>
<dbReference type="AlphaFoldDB" id="D8RT23"/>
<dbReference type="STRING" id="88036.D8RT23"/>
<keyword evidence="3" id="KW-1185">Reference proteome</keyword>
<name>D8RT23_SELML</name>
<dbReference type="SUPFAM" id="SSF52540">
    <property type="entry name" value="P-loop containing nucleoside triphosphate hydrolases"/>
    <property type="match status" value="1"/>
</dbReference>
<dbReference type="HOGENOM" id="CLU_2284730_0_0_1"/>
<dbReference type="PANTHER" id="PTHR24221:SF402">
    <property type="entry name" value="IRON-SULFUR CLUSTERS TRANSPORTER ABCB7, MITOCHONDRIAL"/>
    <property type="match status" value="1"/>
</dbReference>
<keyword evidence="1" id="KW-0813">Transport</keyword>
<dbReference type="eggNOG" id="KOG0057">
    <property type="taxonomic scope" value="Eukaryota"/>
</dbReference>
<sequence length="103" mass="11132">IRLCDEATSALDSTTEAEILSSLRSLVAAIFIAHRLTTALNCDEVYVSVSFARPGRYAQLWAQQKSLDYGPSLSSSPDYMTLTTTNRSGASVPAVVVTQTFLL</sequence>
<dbReference type="Gramene" id="EFJ24604">
    <property type="protein sequence ID" value="EFJ24604"/>
    <property type="gene ID" value="SELMODRAFT_101049"/>
</dbReference>
<dbReference type="Proteomes" id="UP000001514">
    <property type="component" value="Unassembled WGS sequence"/>
</dbReference>
<dbReference type="InterPro" id="IPR027417">
    <property type="entry name" value="P-loop_NTPase"/>
</dbReference>